<protein>
    <recommendedName>
        <fullName evidence="12">Cardiolipin synthase</fullName>
        <ecNumber evidence="12">2.7.8.-</ecNumber>
    </recommendedName>
</protein>
<dbReference type="InterPro" id="IPR027379">
    <property type="entry name" value="CLS_N"/>
</dbReference>
<organism evidence="15 17">
    <name type="scientific">Clostridium coskatii</name>
    <dbReference type="NCBI Taxonomy" id="1705578"/>
    <lineage>
        <taxon>Bacteria</taxon>
        <taxon>Bacillati</taxon>
        <taxon>Bacillota</taxon>
        <taxon>Clostridia</taxon>
        <taxon>Eubacteriales</taxon>
        <taxon>Clostridiaceae</taxon>
        <taxon>Clostridium</taxon>
    </lineage>
</organism>
<dbReference type="PATRIC" id="fig|1705578.3.peg.4190"/>
<evidence type="ECO:0000256" key="11">
    <source>
        <dbReference type="ARBA" id="ARBA00023264"/>
    </source>
</evidence>
<evidence type="ECO:0000256" key="9">
    <source>
        <dbReference type="ARBA" id="ARBA00023136"/>
    </source>
</evidence>
<keyword evidence="7 13" id="KW-1133">Transmembrane helix</keyword>
<evidence type="ECO:0000256" key="10">
    <source>
        <dbReference type="ARBA" id="ARBA00023209"/>
    </source>
</evidence>
<evidence type="ECO:0000256" key="12">
    <source>
        <dbReference type="NCBIfam" id="TIGR04265"/>
    </source>
</evidence>
<comment type="caution">
    <text evidence="15">The sequence shown here is derived from an EMBL/GenBank/DDBJ whole genome shotgun (WGS) entry which is preliminary data.</text>
</comment>
<evidence type="ECO:0000256" key="4">
    <source>
        <dbReference type="ARBA" id="ARBA00022679"/>
    </source>
</evidence>
<keyword evidence="5 13" id="KW-0812">Transmembrane</keyword>
<dbReference type="EMBL" id="LITQ01000011">
    <property type="protein sequence ID" value="OAA93586.1"/>
    <property type="molecule type" value="Genomic_DNA"/>
</dbReference>
<keyword evidence="8" id="KW-0443">Lipid metabolism</keyword>
<dbReference type="InterPro" id="IPR001736">
    <property type="entry name" value="PLipase_D/transphosphatidylase"/>
</dbReference>
<dbReference type="NCBIfam" id="TIGR04265">
    <property type="entry name" value="bac_cardiolipin"/>
    <property type="match status" value="1"/>
</dbReference>
<evidence type="ECO:0000313" key="16">
    <source>
        <dbReference type="EMBL" id="OBR94439.1"/>
    </source>
</evidence>
<dbReference type="CDD" id="cd09154">
    <property type="entry name" value="PLDc_SMU_988_like_1"/>
    <property type="match status" value="1"/>
</dbReference>
<evidence type="ECO:0000256" key="8">
    <source>
        <dbReference type="ARBA" id="ARBA00023098"/>
    </source>
</evidence>
<evidence type="ECO:0000256" key="7">
    <source>
        <dbReference type="ARBA" id="ARBA00022989"/>
    </source>
</evidence>
<keyword evidence="18" id="KW-1185">Reference proteome</keyword>
<feature type="transmembrane region" description="Helical" evidence="13">
    <location>
        <begin position="70"/>
        <end position="91"/>
    </location>
</feature>
<keyword evidence="3" id="KW-0444">Lipid biosynthesis</keyword>
<dbReference type="Pfam" id="PF13091">
    <property type="entry name" value="PLDc_2"/>
    <property type="match status" value="2"/>
</dbReference>
<dbReference type="Proteomes" id="UP000093694">
    <property type="component" value="Unassembled WGS sequence"/>
</dbReference>
<evidence type="ECO:0000313" key="17">
    <source>
        <dbReference type="Proteomes" id="UP000077384"/>
    </source>
</evidence>
<evidence type="ECO:0000256" key="13">
    <source>
        <dbReference type="SAM" id="Phobius"/>
    </source>
</evidence>
<feature type="domain" description="PLD phosphodiesterase" evidence="14">
    <location>
        <begin position="420"/>
        <end position="447"/>
    </location>
</feature>
<evidence type="ECO:0000313" key="15">
    <source>
        <dbReference type="EMBL" id="OAA93586.1"/>
    </source>
</evidence>
<accession>A0A162LHI1</accession>
<dbReference type="GO" id="GO:0008808">
    <property type="term" value="F:cardiolipin synthase activity"/>
    <property type="evidence" value="ECO:0007669"/>
    <property type="project" value="UniProtKB-UniRule"/>
</dbReference>
<keyword evidence="9 13" id="KW-0472">Membrane</keyword>
<dbReference type="SUPFAM" id="SSF56024">
    <property type="entry name" value="Phospholipase D/nuclease"/>
    <property type="match status" value="2"/>
</dbReference>
<dbReference type="RefSeq" id="WP_023162942.1">
    <property type="nucleotide sequence ID" value="NZ_LITQ01000011.1"/>
</dbReference>
<dbReference type="PROSITE" id="PS50035">
    <property type="entry name" value="PLD"/>
    <property type="match status" value="2"/>
</dbReference>
<keyword evidence="2" id="KW-1003">Cell membrane</keyword>
<keyword evidence="11" id="KW-1208">Phospholipid metabolism</keyword>
<keyword evidence="4 15" id="KW-0808">Transferase</keyword>
<keyword evidence="6" id="KW-0677">Repeat</keyword>
<dbReference type="PANTHER" id="PTHR21248">
    <property type="entry name" value="CARDIOLIPIN SYNTHASE"/>
    <property type="match status" value="1"/>
</dbReference>
<dbReference type="Proteomes" id="UP000077384">
    <property type="component" value="Unassembled WGS sequence"/>
</dbReference>
<evidence type="ECO:0000256" key="5">
    <source>
        <dbReference type="ARBA" id="ARBA00022692"/>
    </source>
</evidence>
<dbReference type="InterPro" id="IPR022924">
    <property type="entry name" value="Cardiolipin_synthase"/>
</dbReference>
<dbReference type="InterPro" id="IPR025202">
    <property type="entry name" value="PLD-like_dom"/>
</dbReference>
<reference evidence="15 17" key="1">
    <citation type="journal article" date="2015" name="Biotechnol. Bioeng.">
        <title>Genome sequence and phenotypic characterization of Caulobacter segnis.</title>
        <authorList>
            <person name="Patel S."/>
            <person name="Fletcher B."/>
            <person name="Scott D.C."/>
            <person name="Ely B."/>
        </authorList>
    </citation>
    <scope>NUCLEOTIDE SEQUENCE [LARGE SCALE GENOMIC DNA]</scope>
    <source>
        <strain evidence="15 17">PS02</strain>
    </source>
</reference>
<name>A0A162LHI1_9CLOT</name>
<dbReference type="EC" id="2.7.8.-" evidence="12"/>
<dbReference type="SMART" id="SM00155">
    <property type="entry name" value="PLDc"/>
    <property type="match status" value="2"/>
</dbReference>
<feature type="transmembrane region" description="Helical" evidence="13">
    <location>
        <begin position="38"/>
        <end position="58"/>
    </location>
</feature>
<dbReference type="Gene3D" id="3.30.870.10">
    <property type="entry name" value="Endonuclease Chain A"/>
    <property type="match status" value="2"/>
</dbReference>
<feature type="domain" description="PLD phosphodiesterase" evidence="14">
    <location>
        <begin position="243"/>
        <end position="270"/>
    </location>
</feature>
<dbReference type="CDD" id="cd09160">
    <property type="entry name" value="PLDc_SMU_988_like_2"/>
    <property type="match status" value="1"/>
</dbReference>
<dbReference type="GO" id="GO:0032049">
    <property type="term" value="P:cardiolipin biosynthetic process"/>
    <property type="evidence" value="ECO:0007669"/>
    <property type="project" value="UniProtKB-UniRule"/>
</dbReference>
<sequence>MGERRIFVAVFKFVILIFWTMFQFVAIALVFNSFNISLIYYFVFFEIISVIFVIHLNYKDKNTSYKISWIVLILLIPVVGALIYIFSMIGIKRNFNKINKIELDKDVFPKEDQDMLSSFKNENKMRYNETRLIKNISDYGCYINTKVDYFSSGEDMYKKLLEELKNAKKFIFLEYFIISKSKMWDEIFEILKEKANNGVEVRVLVDYVGSLVVLPKNFKRSLKVNNIKLKIFNPFKIILNFMLNYRDHRKITVIDGTVAFTGGINIGDEYINEYKKYGYWKDMAVCLKGEAVYSFTIMFLRMWQSISKKKEDFSKYKTSFKLEKSQGIVMPYNSGPIKPDGAAEYVYLNIINSAKNYIYITTPYLVIGYEMTLALCLAAKRGVDVRIITPFIPDKKIVQILTRSHYDNLLDSGVKIYEYTPGFIHGKTFVSDGECAVVGTINLDYRSLYLHFECATYLYNVPIIDNIYKDFLRTIEVSKKINKDVWEKRSLSKKIVESILRMFAPLV</sequence>
<evidence type="ECO:0000259" key="14">
    <source>
        <dbReference type="PROSITE" id="PS50035"/>
    </source>
</evidence>
<keyword evidence="10" id="KW-0594">Phospholipid biosynthesis</keyword>
<evidence type="ECO:0000313" key="18">
    <source>
        <dbReference type="Proteomes" id="UP000093694"/>
    </source>
</evidence>
<dbReference type="AlphaFoldDB" id="A0A162LHI1"/>
<evidence type="ECO:0000256" key="6">
    <source>
        <dbReference type="ARBA" id="ARBA00022737"/>
    </source>
</evidence>
<proteinExistence type="predicted"/>
<evidence type="ECO:0000256" key="2">
    <source>
        <dbReference type="ARBA" id="ARBA00022475"/>
    </source>
</evidence>
<gene>
    <name evidence="15" type="primary">clsA_2</name>
    <name evidence="16" type="ORF">CLCOS_19380</name>
    <name evidence="15" type="ORF">WX73_04082</name>
</gene>
<reference evidence="16 18" key="2">
    <citation type="journal article" date="2016" name="Front. Microbiol.">
        <title>Industrial Acetogenic Biocatalysts: A Comparative Metabolic and Genomic Analysis.</title>
        <authorList>
            <person name="Bengelsdorf F."/>
            <person name="Poehlein A."/>
            <person name="Sonja S."/>
            <person name="Erz C."/>
            <person name="Hummel T."/>
            <person name="Hoffmeister S."/>
            <person name="Daniel R."/>
            <person name="Durre P."/>
        </authorList>
    </citation>
    <scope>NUCLEOTIDE SEQUENCE [LARGE SCALE GENOMIC DNA]</scope>
    <source>
        <strain evidence="16 18">PTA-10522</strain>
    </source>
</reference>
<evidence type="ECO:0000256" key="1">
    <source>
        <dbReference type="ARBA" id="ARBA00004651"/>
    </source>
</evidence>
<dbReference type="PANTHER" id="PTHR21248:SF22">
    <property type="entry name" value="PHOSPHOLIPASE D"/>
    <property type="match status" value="1"/>
</dbReference>
<evidence type="ECO:0000256" key="3">
    <source>
        <dbReference type="ARBA" id="ARBA00022516"/>
    </source>
</evidence>
<comment type="subcellular location">
    <subcellularLocation>
        <location evidence="1">Cell membrane</location>
        <topology evidence="1">Multi-pass membrane protein</topology>
    </subcellularLocation>
</comment>
<dbReference type="GO" id="GO:0005886">
    <property type="term" value="C:plasma membrane"/>
    <property type="evidence" value="ECO:0007669"/>
    <property type="project" value="UniProtKB-SubCell"/>
</dbReference>
<dbReference type="EMBL" id="LROR01000045">
    <property type="protein sequence ID" value="OBR94439.1"/>
    <property type="molecule type" value="Genomic_DNA"/>
</dbReference>
<feature type="transmembrane region" description="Helical" evidence="13">
    <location>
        <begin position="6"/>
        <end position="31"/>
    </location>
</feature>
<dbReference type="Pfam" id="PF13396">
    <property type="entry name" value="PLDc_N"/>
    <property type="match status" value="1"/>
</dbReference>